<evidence type="ECO:0000256" key="1">
    <source>
        <dbReference type="SAM" id="Phobius"/>
    </source>
</evidence>
<dbReference type="Proteomes" id="UP000193963">
    <property type="component" value="Unassembled WGS sequence"/>
</dbReference>
<keyword evidence="1" id="KW-0812">Transmembrane</keyword>
<dbReference type="AlphaFoldDB" id="A0A1X6ZB99"/>
<sequence>MREESFHRRPRRLSDRLLELVVLLPVVLWHVGRALFGIAIGLLVVLLLLHGS</sequence>
<name>A0A1X6ZB99_9RHOB</name>
<feature type="transmembrane region" description="Helical" evidence="1">
    <location>
        <begin position="20"/>
        <end position="49"/>
    </location>
</feature>
<keyword evidence="3" id="KW-1185">Reference proteome</keyword>
<dbReference type="EMBL" id="FWFN01000004">
    <property type="protein sequence ID" value="SLN46253.1"/>
    <property type="molecule type" value="Genomic_DNA"/>
</dbReference>
<protein>
    <submittedName>
        <fullName evidence="2">Uncharacterized protein</fullName>
    </submittedName>
</protein>
<accession>A0A1X6ZB99</accession>
<proteinExistence type="predicted"/>
<keyword evidence="1" id="KW-1133">Transmembrane helix</keyword>
<organism evidence="2 3">
    <name type="scientific">Pseudooceanicola marinus</name>
    <dbReference type="NCBI Taxonomy" id="396013"/>
    <lineage>
        <taxon>Bacteria</taxon>
        <taxon>Pseudomonadati</taxon>
        <taxon>Pseudomonadota</taxon>
        <taxon>Alphaproteobacteria</taxon>
        <taxon>Rhodobacterales</taxon>
        <taxon>Paracoccaceae</taxon>
        <taxon>Pseudooceanicola</taxon>
    </lineage>
</organism>
<keyword evidence="1" id="KW-0472">Membrane</keyword>
<gene>
    <name evidence="2" type="ORF">PSM7751_02143</name>
</gene>
<evidence type="ECO:0000313" key="2">
    <source>
        <dbReference type="EMBL" id="SLN46253.1"/>
    </source>
</evidence>
<evidence type="ECO:0000313" key="3">
    <source>
        <dbReference type="Proteomes" id="UP000193963"/>
    </source>
</evidence>
<reference evidence="3" key="1">
    <citation type="submission" date="2017-03" db="EMBL/GenBank/DDBJ databases">
        <authorList>
            <person name="Rodrigo-Torres L."/>
            <person name="Arahal R.D."/>
            <person name="Lucena T."/>
        </authorList>
    </citation>
    <scope>NUCLEOTIDE SEQUENCE [LARGE SCALE GENOMIC DNA]</scope>
    <source>
        <strain evidence="3">CECT 7751</strain>
    </source>
</reference>